<evidence type="ECO:0000313" key="7">
    <source>
        <dbReference type="EMBL" id="CRK44912.1"/>
    </source>
</evidence>
<evidence type="ECO:0000256" key="1">
    <source>
        <dbReference type="ARBA" id="ARBA00012425"/>
    </source>
</evidence>
<dbReference type="PROSITE" id="PS50011">
    <property type="entry name" value="PROTEIN_KINASE_DOM"/>
    <property type="match status" value="1"/>
</dbReference>
<dbReference type="InterPro" id="IPR011009">
    <property type="entry name" value="Kinase-like_dom_sf"/>
</dbReference>
<proteinExistence type="predicted"/>
<comment type="catalytic activity">
    <reaction evidence="4">
        <text>L-threonyl-[protein] + ATP = O-phospho-L-threonyl-[protein] + ADP + H(+)</text>
        <dbReference type="Rhea" id="RHEA:46608"/>
        <dbReference type="Rhea" id="RHEA-COMP:11060"/>
        <dbReference type="Rhea" id="RHEA-COMP:11605"/>
        <dbReference type="ChEBI" id="CHEBI:15378"/>
        <dbReference type="ChEBI" id="CHEBI:30013"/>
        <dbReference type="ChEBI" id="CHEBI:30616"/>
        <dbReference type="ChEBI" id="CHEBI:61977"/>
        <dbReference type="ChEBI" id="CHEBI:456216"/>
        <dbReference type="EC" id="2.7.11.22"/>
    </reaction>
</comment>
<reference evidence="8" key="1">
    <citation type="submission" date="2015-05" db="EMBL/GenBank/DDBJ databases">
        <authorList>
            <person name="Fogelqvist Johan"/>
        </authorList>
    </citation>
    <scope>NUCLEOTIDE SEQUENCE [LARGE SCALE GENOMIC DNA]</scope>
</reference>
<dbReference type="GO" id="GO:0005737">
    <property type="term" value="C:cytoplasm"/>
    <property type="evidence" value="ECO:0007669"/>
    <property type="project" value="TreeGrafter"/>
</dbReference>
<dbReference type="GO" id="GO:0007165">
    <property type="term" value="P:signal transduction"/>
    <property type="evidence" value="ECO:0007669"/>
    <property type="project" value="TreeGrafter"/>
</dbReference>
<evidence type="ECO:0000256" key="3">
    <source>
        <dbReference type="ARBA" id="ARBA00022840"/>
    </source>
</evidence>
<dbReference type="GO" id="GO:0004693">
    <property type="term" value="F:cyclin-dependent protein serine/threonine kinase activity"/>
    <property type="evidence" value="ECO:0007669"/>
    <property type="project" value="UniProtKB-EC"/>
</dbReference>
<dbReference type="GO" id="GO:0005634">
    <property type="term" value="C:nucleus"/>
    <property type="evidence" value="ECO:0007669"/>
    <property type="project" value="TreeGrafter"/>
</dbReference>
<dbReference type="Pfam" id="PF00069">
    <property type="entry name" value="Pkinase"/>
    <property type="match status" value="1"/>
</dbReference>
<dbReference type="PANTHER" id="PTHR24056:SF576">
    <property type="entry name" value="SERINE_THREONINE-PROTEIN KINASE CSK1"/>
    <property type="match status" value="1"/>
</dbReference>
<evidence type="ECO:0000259" key="6">
    <source>
        <dbReference type="PROSITE" id="PS50011"/>
    </source>
</evidence>
<organism evidence="7 8">
    <name type="scientific">Verticillium longisporum</name>
    <name type="common">Verticillium dahliae var. longisporum</name>
    <dbReference type="NCBI Taxonomy" id="100787"/>
    <lineage>
        <taxon>Eukaryota</taxon>
        <taxon>Fungi</taxon>
        <taxon>Dikarya</taxon>
        <taxon>Ascomycota</taxon>
        <taxon>Pezizomycotina</taxon>
        <taxon>Sordariomycetes</taxon>
        <taxon>Hypocreomycetidae</taxon>
        <taxon>Glomerellales</taxon>
        <taxon>Plectosphaerellaceae</taxon>
        <taxon>Verticillium</taxon>
    </lineage>
</organism>
<sequence>MAADEPDWRPTVSASDRFGNIQNIKSALEGANPGVAVTAQSEAFALENQAFRDSASRKQYEDACRLVRNVAPPLAESADSGEDHPSEVGIAIGPYENCMPVAEGVTSEVFRCKDRALKVIVETRNIEPHNPQREAKILALLKRPCIPLLETFRDHEQRFVLVFPYMPLTLADVLEQEPLPANRLRSIFTDVFTALRDIHAQGILHRDIKPAAILLQNPEGPALLSDFGTAWHPNMSIISEPADNKILDIGTGPYRAPECLFGDKSYGTGVDIWATEDGNQLGLILSIFKTLGTPTKETWPEAATYKTPPFEMYRTIEGKAWEDILPAIDPGIRDLVASMVRFDSRRMTAEEALLHNFMTGQTG</sequence>
<dbReference type="Proteomes" id="UP000045706">
    <property type="component" value="Unassembled WGS sequence"/>
</dbReference>
<dbReference type="GO" id="GO:0005524">
    <property type="term" value="F:ATP binding"/>
    <property type="evidence" value="ECO:0007669"/>
    <property type="project" value="UniProtKB-KW"/>
</dbReference>
<dbReference type="GO" id="GO:0010389">
    <property type="term" value="P:regulation of G2/M transition of mitotic cell cycle"/>
    <property type="evidence" value="ECO:0007669"/>
    <property type="project" value="TreeGrafter"/>
</dbReference>
<accession>A0A0G4NEI3</accession>
<dbReference type="GO" id="GO:0030332">
    <property type="term" value="F:cyclin binding"/>
    <property type="evidence" value="ECO:0007669"/>
    <property type="project" value="TreeGrafter"/>
</dbReference>
<dbReference type="Gene3D" id="1.10.510.10">
    <property type="entry name" value="Transferase(Phosphotransferase) domain 1"/>
    <property type="match status" value="2"/>
</dbReference>
<feature type="domain" description="Protein kinase" evidence="6">
    <location>
        <begin position="95"/>
        <end position="358"/>
    </location>
</feature>
<dbReference type="EC" id="2.7.11.22" evidence="1"/>
<evidence type="ECO:0000313" key="8">
    <source>
        <dbReference type="Proteomes" id="UP000045706"/>
    </source>
</evidence>
<dbReference type="EMBL" id="CVQI01034384">
    <property type="protein sequence ID" value="CRK44912.1"/>
    <property type="molecule type" value="Genomic_DNA"/>
</dbReference>
<dbReference type="SUPFAM" id="SSF56112">
    <property type="entry name" value="Protein kinase-like (PK-like)"/>
    <property type="match status" value="1"/>
</dbReference>
<evidence type="ECO:0000256" key="2">
    <source>
        <dbReference type="ARBA" id="ARBA00022741"/>
    </source>
</evidence>
<dbReference type="GO" id="GO:0000082">
    <property type="term" value="P:G1/S transition of mitotic cell cycle"/>
    <property type="evidence" value="ECO:0007669"/>
    <property type="project" value="TreeGrafter"/>
</dbReference>
<gene>
    <name evidence="7" type="ORF">BN1723_006368</name>
</gene>
<keyword evidence="2" id="KW-0547">Nucleotide-binding</keyword>
<dbReference type="AlphaFoldDB" id="A0A0G4NEI3"/>
<dbReference type="GO" id="GO:0010468">
    <property type="term" value="P:regulation of gene expression"/>
    <property type="evidence" value="ECO:0007669"/>
    <property type="project" value="TreeGrafter"/>
</dbReference>
<name>A0A0G4NEI3_VERLO</name>
<evidence type="ECO:0000256" key="4">
    <source>
        <dbReference type="ARBA" id="ARBA00047811"/>
    </source>
</evidence>
<dbReference type="GO" id="GO:0000307">
    <property type="term" value="C:cyclin-dependent protein kinase holoenzyme complex"/>
    <property type="evidence" value="ECO:0007669"/>
    <property type="project" value="TreeGrafter"/>
</dbReference>
<dbReference type="PANTHER" id="PTHR24056">
    <property type="entry name" value="CELL DIVISION PROTEIN KINASE"/>
    <property type="match status" value="1"/>
</dbReference>
<dbReference type="SMART" id="SM00220">
    <property type="entry name" value="S_TKc"/>
    <property type="match status" value="1"/>
</dbReference>
<keyword evidence="3" id="KW-0067">ATP-binding</keyword>
<dbReference type="Gene3D" id="3.30.200.20">
    <property type="entry name" value="Phosphorylase Kinase, domain 1"/>
    <property type="match status" value="1"/>
</dbReference>
<dbReference type="InterPro" id="IPR000719">
    <property type="entry name" value="Prot_kinase_dom"/>
</dbReference>
<dbReference type="InterPro" id="IPR050108">
    <property type="entry name" value="CDK"/>
</dbReference>
<evidence type="ECO:0000256" key="5">
    <source>
        <dbReference type="ARBA" id="ARBA00048367"/>
    </source>
</evidence>
<comment type="catalytic activity">
    <reaction evidence="5">
        <text>L-seryl-[protein] + ATP = O-phospho-L-seryl-[protein] + ADP + H(+)</text>
        <dbReference type="Rhea" id="RHEA:17989"/>
        <dbReference type="Rhea" id="RHEA-COMP:9863"/>
        <dbReference type="Rhea" id="RHEA-COMP:11604"/>
        <dbReference type="ChEBI" id="CHEBI:15378"/>
        <dbReference type="ChEBI" id="CHEBI:29999"/>
        <dbReference type="ChEBI" id="CHEBI:30616"/>
        <dbReference type="ChEBI" id="CHEBI:83421"/>
        <dbReference type="ChEBI" id="CHEBI:456216"/>
        <dbReference type="EC" id="2.7.11.22"/>
    </reaction>
</comment>
<protein>
    <recommendedName>
        <fullName evidence="1">cyclin-dependent kinase</fullName>
        <ecNumber evidence="1">2.7.11.22</ecNumber>
    </recommendedName>
</protein>